<dbReference type="EMBL" id="UYYG01000001">
    <property type="protein sequence ID" value="VDN50073.1"/>
    <property type="molecule type" value="Genomic_DNA"/>
</dbReference>
<proteinExistence type="predicted"/>
<reference evidence="4" key="1">
    <citation type="submission" date="2017-02" db="UniProtKB">
        <authorList>
            <consortium name="WormBaseParasite"/>
        </authorList>
    </citation>
    <scope>IDENTIFICATION</scope>
</reference>
<keyword evidence="3" id="KW-1185">Reference proteome</keyword>
<dbReference type="WBParaSite" id="DME_0000281701-mRNA-1">
    <property type="protein sequence ID" value="DME_0000281701-mRNA-1"/>
    <property type="gene ID" value="DME_0000281701"/>
</dbReference>
<dbReference type="Proteomes" id="UP000274756">
    <property type="component" value="Unassembled WGS sequence"/>
</dbReference>
<dbReference type="Gene3D" id="3.30.160.20">
    <property type="match status" value="1"/>
</dbReference>
<dbReference type="OrthoDB" id="270639at2759"/>
<evidence type="ECO:0000313" key="3">
    <source>
        <dbReference type="Proteomes" id="UP000274756"/>
    </source>
</evidence>
<protein>
    <submittedName>
        <fullName evidence="4">RF_PROK_I domain-containing protein</fullName>
    </submittedName>
</protein>
<evidence type="ECO:0000313" key="1">
    <source>
        <dbReference type="EMBL" id="VDN50073.1"/>
    </source>
</evidence>
<evidence type="ECO:0000313" key="2">
    <source>
        <dbReference type="Proteomes" id="UP000038040"/>
    </source>
</evidence>
<name>A0A0N4U769_DRAME</name>
<accession>A0A0N4U769</accession>
<gene>
    <name evidence="1" type="ORF">DME_LOCUS46</name>
</gene>
<dbReference type="STRING" id="318479.A0A0N4U769"/>
<evidence type="ECO:0000313" key="4">
    <source>
        <dbReference type="WBParaSite" id="DME_0000281701-mRNA-1"/>
    </source>
</evidence>
<reference evidence="1 3" key="2">
    <citation type="submission" date="2018-11" db="EMBL/GenBank/DDBJ databases">
        <authorList>
            <consortium name="Pathogen Informatics"/>
        </authorList>
    </citation>
    <scope>NUCLEOTIDE SEQUENCE [LARGE SCALE GENOMIC DNA]</scope>
</reference>
<sequence>MRNLVKTLVGMNQTLPIIRRISNSFKGRIPVKDLVVHTESDEHFLYSFLTVTLLFFRSGELVIESQRTRSLALNMADCIDKLRSAIFRCESDINEGKYKKDLELPNIRLDAARKARQKLYEFDNSQSY</sequence>
<dbReference type="AlphaFoldDB" id="A0A0N4U769"/>
<organism evidence="2 4">
    <name type="scientific">Dracunculus medinensis</name>
    <name type="common">Guinea worm</name>
    <dbReference type="NCBI Taxonomy" id="318479"/>
    <lineage>
        <taxon>Eukaryota</taxon>
        <taxon>Metazoa</taxon>
        <taxon>Ecdysozoa</taxon>
        <taxon>Nematoda</taxon>
        <taxon>Chromadorea</taxon>
        <taxon>Rhabditida</taxon>
        <taxon>Spirurina</taxon>
        <taxon>Dracunculoidea</taxon>
        <taxon>Dracunculidae</taxon>
        <taxon>Dracunculus</taxon>
    </lineage>
</organism>
<dbReference type="Proteomes" id="UP000038040">
    <property type="component" value="Unplaced"/>
</dbReference>